<evidence type="ECO:0000256" key="5">
    <source>
        <dbReference type="PROSITE-ProRule" id="PRU00169"/>
    </source>
</evidence>
<evidence type="ECO:0000256" key="1">
    <source>
        <dbReference type="ARBA" id="ARBA00022490"/>
    </source>
</evidence>
<dbReference type="PROSITE" id="PS50930">
    <property type="entry name" value="HTH_LYTTR"/>
    <property type="match status" value="1"/>
</dbReference>
<keyword evidence="1" id="KW-0963">Cytoplasm</keyword>
<dbReference type="EMBL" id="AZGD01000023">
    <property type="protein sequence ID" value="KRM19966.1"/>
    <property type="molecule type" value="Genomic_DNA"/>
</dbReference>
<dbReference type="GO" id="GO:0003677">
    <property type="term" value="F:DNA binding"/>
    <property type="evidence" value="ECO:0007669"/>
    <property type="project" value="InterPro"/>
</dbReference>
<feature type="modified residue" description="4-aspartylphosphate" evidence="5">
    <location>
        <position position="62"/>
    </location>
</feature>
<organism evidence="8 9">
    <name type="scientific">Ligilactobacillus hayakitensis DSM 18933 = JCM 14209</name>
    <dbReference type="NCBI Taxonomy" id="1423755"/>
    <lineage>
        <taxon>Bacteria</taxon>
        <taxon>Bacillati</taxon>
        <taxon>Bacillota</taxon>
        <taxon>Bacilli</taxon>
        <taxon>Lactobacillales</taxon>
        <taxon>Lactobacillaceae</taxon>
        <taxon>Ligilactobacillus</taxon>
    </lineage>
</organism>
<evidence type="ECO:0000259" key="6">
    <source>
        <dbReference type="PROSITE" id="PS50110"/>
    </source>
</evidence>
<dbReference type="OrthoDB" id="9809318at2"/>
<evidence type="ECO:0000256" key="4">
    <source>
        <dbReference type="ARBA" id="ARBA00037164"/>
    </source>
</evidence>
<keyword evidence="5" id="KW-0597">Phosphoprotein</keyword>
<dbReference type="PANTHER" id="PTHR37299:SF3">
    <property type="entry name" value="STAGE 0 SPORULATION PROTEIN A HOMOLOG"/>
    <property type="match status" value="1"/>
</dbReference>
<protein>
    <submittedName>
        <fullName evidence="8">Response regulator plnd, repressor</fullName>
    </submittedName>
</protein>
<name>A0A0R1WQD3_9LACO</name>
<dbReference type="RefSeq" id="WP_025022176.1">
    <property type="nucleotide sequence ID" value="NZ_AZGD01000023.1"/>
</dbReference>
<keyword evidence="3" id="KW-0010">Activator</keyword>
<reference evidence="8 9" key="1">
    <citation type="journal article" date="2015" name="Genome Announc.">
        <title>Expanding the biotechnology potential of lactobacilli through comparative genomics of 213 strains and associated genera.</title>
        <authorList>
            <person name="Sun Z."/>
            <person name="Harris H.M."/>
            <person name="McCann A."/>
            <person name="Guo C."/>
            <person name="Argimon S."/>
            <person name="Zhang W."/>
            <person name="Yang X."/>
            <person name="Jeffery I.B."/>
            <person name="Cooney J.C."/>
            <person name="Kagawa T.F."/>
            <person name="Liu W."/>
            <person name="Song Y."/>
            <person name="Salvetti E."/>
            <person name="Wrobel A."/>
            <person name="Rasinkangas P."/>
            <person name="Parkhill J."/>
            <person name="Rea M.C."/>
            <person name="O'Sullivan O."/>
            <person name="Ritari J."/>
            <person name="Douillard F.P."/>
            <person name="Paul Ross R."/>
            <person name="Yang R."/>
            <person name="Briner A.E."/>
            <person name="Felis G.E."/>
            <person name="de Vos W.M."/>
            <person name="Barrangou R."/>
            <person name="Klaenhammer T.R."/>
            <person name="Caufield P.W."/>
            <person name="Cui Y."/>
            <person name="Zhang H."/>
            <person name="O'Toole P.W."/>
        </authorList>
    </citation>
    <scope>NUCLEOTIDE SEQUENCE [LARGE SCALE GENOMIC DNA]</scope>
    <source>
        <strain evidence="8 9">DSM 18933</strain>
    </source>
</reference>
<evidence type="ECO:0000256" key="3">
    <source>
        <dbReference type="ARBA" id="ARBA00023159"/>
    </source>
</evidence>
<dbReference type="GO" id="GO:0000156">
    <property type="term" value="F:phosphorelay response regulator activity"/>
    <property type="evidence" value="ECO:0007669"/>
    <property type="project" value="InterPro"/>
</dbReference>
<dbReference type="PROSITE" id="PS50110">
    <property type="entry name" value="RESPONSE_REGULATORY"/>
    <property type="match status" value="1"/>
</dbReference>
<evidence type="ECO:0000313" key="8">
    <source>
        <dbReference type="EMBL" id="KRM19966.1"/>
    </source>
</evidence>
<dbReference type="InterPro" id="IPR046947">
    <property type="entry name" value="LytR-like"/>
</dbReference>
<dbReference type="AlphaFoldDB" id="A0A0R1WQD3"/>
<dbReference type="Proteomes" id="UP000051054">
    <property type="component" value="Unassembled WGS sequence"/>
</dbReference>
<dbReference type="Gene3D" id="2.40.50.1020">
    <property type="entry name" value="LytTr DNA-binding domain"/>
    <property type="match status" value="1"/>
</dbReference>
<dbReference type="SUPFAM" id="SSF52172">
    <property type="entry name" value="CheY-like"/>
    <property type="match status" value="1"/>
</dbReference>
<dbReference type="SMART" id="SM00448">
    <property type="entry name" value="REC"/>
    <property type="match status" value="1"/>
</dbReference>
<proteinExistence type="predicted"/>
<dbReference type="InterPro" id="IPR001789">
    <property type="entry name" value="Sig_transdc_resp-reg_receiver"/>
</dbReference>
<keyword evidence="2" id="KW-0902">Two-component regulatory system</keyword>
<comment type="caution">
    <text evidence="8">The sequence shown here is derived from an EMBL/GenBank/DDBJ whole genome shotgun (WGS) entry which is preliminary data.</text>
</comment>
<dbReference type="eggNOG" id="COG3279">
    <property type="taxonomic scope" value="Bacteria"/>
</dbReference>
<dbReference type="STRING" id="1423755.FC40_GL001215"/>
<feature type="domain" description="Response regulatory" evidence="6">
    <location>
        <begin position="3"/>
        <end position="129"/>
    </location>
</feature>
<dbReference type="SMART" id="SM00850">
    <property type="entry name" value="LytTR"/>
    <property type="match status" value="1"/>
</dbReference>
<dbReference type="InterPro" id="IPR011006">
    <property type="entry name" value="CheY-like_superfamily"/>
</dbReference>
<dbReference type="InterPro" id="IPR007492">
    <property type="entry name" value="LytTR_DNA-bd_dom"/>
</dbReference>
<dbReference type="PATRIC" id="fig|1423755.3.peg.1284"/>
<dbReference type="Pfam" id="PF04397">
    <property type="entry name" value="LytTR"/>
    <property type="match status" value="1"/>
</dbReference>
<dbReference type="PANTHER" id="PTHR37299">
    <property type="entry name" value="TRANSCRIPTIONAL REGULATOR-RELATED"/>
    <property type="match status" value="1"/>
</dbReference>
<keyword evidence="9" id="KW-1185">Reference proteome</keyword>
<sequence length="247" mass="29901">MLKVILFEDNKKQREEYENFLRHLILLSGYEAEVVLATDSKDEILKYVNVNSKEHDFLFILDIEINEDRFAGFHLAKEIRKDYPFEPIIFLTSHDQLSMMAIERRISPIDFIVKNIDYDKVNRRLREDLEYCLKILSRKKSVDFFTYKKRNRYYKLKFSDIYYFETIPGKPNIVTMHCKDRVVDIRGTLNQIEIDHKYFFRSHKSYLINKENYKKIDYQKKIIYFDVDEEIGCPVSTRKLRELKSLS</sequence>
<gene>
    <name evidence="8" type="ORF">FC40_GL001215</name>
</gene>
<dbReference type="Pfam" id="PF00072">
    <property type="entry name" value="Response_reg"/>
    <property type="match status" value="1"/>
</dbReference>
<evidence type="ECO:0000256" key="2">
    <source>
        <dbReference type="ARBA" id="ARBA00023012"/>
    </source>
</evidence>
<evidence type="ECO:0000313" key="9">
    <source>
        <dbReference type="Proteomes" id="UP000051054"/>
    </source>
</evidence>
<comment type="function">
    <text evidence="4">Required for high-level post-exponential phase expression of a series of secreted proteins.</text>
</comment>
<accession>A0A0R1WQD3</accession>
<evidence type="ECO:0000259" key="7">
    <source>
        <dbReference type="PROSITE" id="PS50930"/>
    </source>
</evidence>
<dbReference type="Gene3D" id="3.40.50.2300">
    <property type="match status" value="1"/>
</dbReference>
<feature type="domain" description="HTH LytTR-type" evidence="7">
    <location>
        <begin position="145"/>
        <end position="247"/>
    </location>
</feature>